<dbReference type="PANTHER" id="PTHR46881">
    <property type="entry name" value="PALMDELPHIN"/>
    <property type="match status" value="1"/>
</dbReference>
<keyword evidence="8" id="KW-0966">Cell projection</keyword>
<dbReference type="Pfam" id="PF03285">
    <property type="entry name" value="Paralemmin"/>
    <property type="match status" value="1"/>
</dbReference>
<dbReference type="PANTHER" id="PTHR46881:SF1">
    <property type="entry name" value="PALMDELPHIN"/>
    <property type="match status" value="1"/>
</dbReference>
<name>A0AAJ7UEZ3_PETMA</name>
<evidence type="ECO:0000256" key="1">
    <source>
        <dbReference type="ARBA" id="ARBA00004279"/>
    </source>
</evidence>
<comment type="subcellular location">
    <subcellularLocation>
        <location evidence="1">Cell projection</location>
        <location evidence="1">Dendrite</location>
    </subcellularLocation>
    <subcellularLocation>
        <location evidence="3">Cell projection</location>
        <location evidence="3">Dendritic spine</location>
    </subcellularLocation>
    <subcellularLocation>
        <location evidence="2">Cytoplasm</location>
    </subcellularLocation>
</comment>
<keyword evidence="5" id="KW-0963">Cytoplasm</keyword>
<evidence type="ECO:0000256" key="7">
    <source>
        <dbReference type="ARBA" id="ARBA00023054"/>
    </source>
</evidence>
<evidence type="ECO:0000256" key="9">
    <source>
        <dbReference type="ARBA" id="ARBA00040857"/>
    </source>
</evidence>
<evidence type="ECO:0000256" key="2">
    <source>
        <dbReference type="ARBA" id="ARBA00004496"/>
    </source>
</evidence>
<evidence type="ECO:0000256" key="4">
    <source>
        <dbReference type="ARBA" id="ARBA00005756"/>
    </source>
</evidence>
<dbReference type="AlphaFoldDB" id="A0AAJ7UEZ3"/>
<feature type="region of interest" description="Disordered" evidence="10">
    <location>
        <begin position="111"/>
        <end position="145"/>
    </location>
</feature>
<evidence type="ECO:0000256" key="5">
    <source>
        <dbReference type="ARBA" id="ARBA00022490"/>
    </source>
</evidence>
<proteinExistence type="inferred from homology"/>
<reference evidence="12" key="1">
    <citation type="submission" date="2025-08" db="UniProtKB">
        <authorList>
            <consortium name="RefSeq"/>
        </authorList>
    </citation>
    <scope>IDENTIFICATION</scope>
    <source>
        <tissue evidence="12">Sperm</tissue>
    </source>
</reference>
<sequence>MSESELLKERLLTLTERHHVQQEMNLKRSDIDQERQKFNHLKNKARREQWLMGNPAQPTPAQDVEVTALGQRIARMEQELGSLEQLEATLAERGRRVSGKLHAVEETVEKARRKLQADSDEGESSRCRGNNARRPLIGPYVDRST</sequence>
<protein>
    <recommendedName>
        <fullName evidence="9">Palmdelphin</fullName>
    </recommendedName>
</protein>
<dbReference type="Proteomes" id="UP001318040">
    <property type="component" value="Chromosome 67"/>
</dbReference>
<evidence type="ECO:0000313" key="12">
    <source>
        <dbReference type="RefSeq" id="XP_032834539.1"/>
    </source>
</evidence>
<dbReference type="RefSeq" id="XP_032834539.1">
    <property type="nucleotide sequence ID" value="XM_032978648.1"/>
</dbReference>
<dbReference type="GO" id="GO:0016020">
    <property type="term" value="C:membrane"/>
    <property type="evidence" value="ECO:0007669"/>
    <property type="project" value="InterPro"/>
</dbReference>
<evidence type="ECO:0000256" key="6">
    <source>
        <dbReference type="ARBA" id="ARBA00023018"/>
    </source>
</evidence>
<keyword evidence="6" id="KW-0770">Synapse</keyword>
<accession>A0AAJ7UEZ3</accession>
<keyword evidence="7" id="KW-0175">Coiled coil</keyword>
<evidence type="ECO:0000256" key="10">
    <source>
        <dbReference type="SAM" id="MobiDB-lite"/>
    </source>
</evidence>
<evidence type="ECO:0000313" key="11">
    <source>
        <dbReference type="Proteomes" id="UP001318040"/>
    </source>
</evidence>
<evidence type="ECO:0000256" key="3">
    <source>
        <dbReference type="ARBA" id="ARBA00004552"/>
    </source>
</evidence>
<organism evidence="11 12">
    <name type="scientific">Petromyzon marinus</name>
    <name type="common">Sea lamprey</name>
    <dbReference type="NCBI Taxonomy" id="7757"/>
    <lineage>
        <taxon>Eukaryota</taxon>
        <taxon>Metazoa</taxon>
        <taxon>Chordata</taxon>
        <taxon>Craniata</taxon>
        <taxon>Vertebrata</taxon>
        <taxon>Cyclostomata</taxon>
        <taxon>Hyperoartia</taxon>
        <taxon>Petromyzontiformes</taxon>
        <taxon>Petromyzontidae</taxon>
        <taxon>Petromyzon</taxon>
    </lineage>
</organism>
<keyword evidence="11" id="KW-1185">Reference proteome</keyword>
<comment type="similarity">
    <text evidence="4">Belongs to the paralemmin family.</text>
</comment>
<dbReference type="KEGG" id="pmrn:116956805"/>
<dbReference type="GO" id="GO:0043197">
    <property type="term" value="C:dendritic spine"/>
    <property type="evidence" value="ECO:0007669"/>
    <property type="project" value="UniProtKB-SubCell"/>
</dbReference>
<dbReference type="GO" id="GO:0005737">
    <property type="term" value="C:cytoplasm"/>
    <property type="evidence" value="ECO:0007669"/>
    <property type="project" value="UniProtKB-SubCell"/>
</dbReference>
<gene>
    <name evidence="12" type="primary">LOC116956805</name>
</gene>
<dbReference type="InterPro" id="IPR004965">
    <property type="entry name" value="Paralemmin"/>
</dbReference>
<dbReference type="GO" id="GO:0008360">
    <property type="term" value="P:regulation of cell shape"/>
    <property type="evidence" value="ECO:0007669"/>
    <property type="project" value="InterPro"/>
</dbReference>
<evidence type="ECO:0000256" key="8">
    <source>
        <dbReference type="ARBA" id="ARBA00023273"/>
    </source>
</evidence>